<dbReference type="RefSeq" id="WP_378268046.1">
    <property type="nucleotide sequence ID" value="NZ_JBHUKR010000015.1"/>
</dbReference>
<evidence type="ECO:0000256" key="1">
    <source>
        <dbReference type="SAM" id="Phobius"/>
    </source>
</evidence>
<keyword evidence="1" id="KW-0812">Transmembrane</keyword>
<comment type="caution">
    <text evidence="2">The sequence shown here is derived from an EMBL/GenBank/DDBJ whole genome shotgun (WGS) entry which is preliminary data.</text>
</comment>
<evidence type="ECO:0000313" key="3">
    <source>
        <dbReference type="Proteomes" id="UP001597417"/>
    </source>
</evidence>
<dbReference type="Proteomes" id="UP001597417">
    <property type="component" value="Unassembled WGS sequence"/>
</dbReference>
<evidence type="ECO:0000313" key="2">
    <source>
        <dbReference type="EMBL" id="MFD2420028.1"/>
    </source>
</evidence>
<keyword evidence="1" id="KW-0472">Membrane</keyword>
<name>A0ABW5FZ22_9PSEU</name>
<gene>
    <name evidence="2" type="ORF">ACFSXZ_27235</name>
</gene>
<protein>
    <submittedName>
        <fullName evidence="2">Uncharacterized protein</fullName>
    </submittedName>
</protein>
<keyword evidence="1" id="KW-1133">Transmembrane helix</keyword>
<organism evidence="2 3">
    <name type="scientific">Amycolatopsis pigmentata</name>
    <dbReference type="NCBI Taxonomy" id="450801"/>
    <lineage>
        <taxon>Bacteria</taxon>
        <taxon>Bacillati</taxon>
        <taxon>Actinomycetota</taxon>
        <taxon>Actinomycetes</taxon>
        <taxon>Pseudonocardiales</taxon>
        <taxon>Pseudonocardiaceae</taxon>
        <taxon>Amycolatopsis</taxon>
    </lineage>
</organism>
<feature type="transmembrane region" description="Helical" evidence="1">
    <location>
        <begin position="43"/>
        <end position="64"/>
    </location>
</feature>
<proteinExistence type="predicted"/>
<sequence length="330" mass="34224">MTMVELDDLREILRAREPLAPEPGEVFSGAERRYRRVRTRRRVVGAAAAVVVITAGLSVGLGLARQHGSPAPAPQVQAAAPPSDPLVVPASSLPFTVVKAGDAQLTSWTISERGTLAAYDWGGLEYTVVTSDNDPETGYDTPPTTVSVNGTRASLRWLGNSTTQVSWPLTPGKWVAVSAEVKYVTPDQLLVFADTVRLAPAPVPTLIHSLRVPAGLSVATRRGTASQDTVTLCPTGSGAGAGAIAGSVAGKMPNCVVVTASRGVSVPQRSPTGTTEPSPGRHAVVDGIDLSVSGDGRSVVRQFPGRSLQVMELEGDPSVLPAVAASVVMN</sequence>
<accession>A0ABW5FZ22</accession>
<keyword evidence="3" id="KW-1185">Reference proteome</keyword>
<dbReference type="EMBL" id="JBHUKR010000015">
    <property type="protein sequence ID" value="MFD2420028.1"/>
    <property type="molecule type" value="Genomic_DNA"/>
</dbReference>
<reference evidence="3" key="1">
    <citation type="journal article" date="2019" name="Int. J. Syst. Evol. Microbiol.">
        <title>The Global Catalogue of Microorganisms (GCM) 10K type strain sequencing project: providing services to taxonomists for standard genome sequencing and annotation.</title>
        <authorList>
            <consortium name="The Broad Institute Genomics Platform"/>
            <consortium name="The Broad Institute Genome Sequencing Center for Infectious Disease"/>
            <person name="Wu L."/>
            <person name="Ma J."/>
        </authorList>
    </citation>
    <scope>NUCLEOTIDE SEQUENCE [LARGE SCALE GENOMIC DNA]</scope>
    <source>
        <strain evidence="3">CGMCC 4.7645</strain>
    </source>
</reference>